<gene>
    <name evidence="2" type="ORF">KUF71_016059</name>
</gene>
<reference evidence="2" key="2">
    <citation type="journal article" date="2023" name="BMC Genomics">
        <title>Pest status, molecular evolution, and epigenetic factors derived from the genome assembly of Frankliniella fusca, a thysanopteran phytovirus vector.</title>
        <authorList>
            <person name="Catto M.A."/>
            <person name="Labadie P.E."/>
            <person name="Jacobson A.L."/>
            <person name="Kennedy G.G."/>
            <person name="Srinivasan R."/>
            <person name="Hunt B.G."/>
        </authorList>
    </citation>
    <scope>NUCLEOTIDE SEQUENCE</scope>
    <source>
        <strain evidence="2">PL_HMW_Pooled</strain>
    </source>
</reference>
<reference evidence="2" key="1">
    <citation type="submission" date="2021-07" db="EMBL/GenBank/DDBJ databases">
        <authorList>
            <person name="Catto M.A."/>
            <person name="Jacobson A."/>
            <person name="Kennedy G."/>
            <person name="Labadie P."/>
            <person name="Hunt B.G."/>
            <person name="Srinivasan R."/>
        </authorList>
    </citation>
    <scope>NUCLEOTIDE SEQUENCE</scope>
    <source>
        <strain evidence="2">PL_HMW_Pooled</strain>
        <tissue evidence="2">Head</tissue>
    </source>
</reference>
<accession>A0AAE1HUM6</accession>
<keyword evidence="1" id="KW-0812">Transmembrane</keyword>
<evidence type="ECO:0000256" key="1">
    <source>
        <dbReference type="SAM" id="Phobius"/>
    </source>
</evidence>
<organism evidence="2 3">
    <name type="scientific">Frankliniella fusca</name>
    <dbReference type="NCBI Taxonomy" id="407009"/>
    <lineage>
        <taxon>Eukaryota</taxon>
        <taxon>Metazoa</taxon>
        <taxon>Ecdysozoa</taxon>
        <taxon>Arthropoda</taxon>
        <taxon>Hexapoda</taxon>
        <taxon>Insecta</taxon>
        <taxon>Pterygota</taxon>
        <taxon>Neoptera</taxon>
        <taxon>Paraneoptera</taxon>
        <taxon>Thysanoptera</taxon>
        <taxon>Terebrantia</taxon>
        <taxon>Thripoidea</taxon>
        <taxon>Thripidae</taxon>
        <taxon>Frankliniella</taxon>
    </lineage>
</organism>
<comment type="caution">
    <text evidence="2">The sequence shown here is derived from an EMBL/GenBank/DDBJ whole genome shotgun (WGS) entry which is preliminary data.</text>
</comment>
<keyword evidence="3" id="KW-1185">Reference proteome</keyword>
<evidence type="ECO:0000313" key="2">
    <source>
        <dbReference type="EMBL" id="KAK3927774.1"/>
    </source>
</evidence>
<protein>
    <submittedName>
        <fullName evidence="2">Odorant receptor 69a, isoform B</fullName>
    </submittedName>
</protein>
<evidence type="ECO:0000313" key="3">
    <source>
        <dbReference type="Proteomes" id="UP001219518"/>
    </source>
</evidence>
<sequence length="98" mass="10540">MELFFADVIAHLMVAILVVPLVGTLQVVFKVVDALTITSDAPRPVSVAAQRALLLVMVSASRPARVSLRGLGPVSLSTARAALRVWYQWGNMLVSIAR</sequence>
<feature type="transmembrane region" description="Helical" evidence="1">
    <location>
        <begin position="12"/>
        <end position="32"/>
    </location>
</feature>
<name>A0AAE1HUM6_9NEOP</name>
<keyword evidence="1" id="KW-1133">Transmembrane helix</keyword>
<keyword evidence="2" id="KW-0675">Receptor</keyword>
<keyword evidence="1" id="KW-0472">Membrane</keyword>
<proteinExistence type="predicted"/>
<dbReference type="AlphaFoldDB" id="A0AAE1HUM6"/>
<dbReference type="Proteomes" id="UP001219518">
    <property type="component" value="Unassembled WGS sequence"/>
</dbReference>
<dbReference type="EMBL" id="JAHWGI010001301">
    <property type="protein sequence ID" value="KAK3927774.1"/>
    <property type="molecule type" value="Genomic_DNA"/>
</dbReference>